<dbReference type="PROSITE" id="PS00981">
    <property type="entry name" value="G_PROTEIN_RECEP_F3_3"/>
    <property type="match status" value="1"/>
</dbReference>
<dbReference type="RefSeq" id="XP_030828737.1">
    <property type="nucleotide sequence ID" value="XM_030972877.1"/>
</dbReference>
<feature type="transmembrane region" description="Helical" evidence="14">
    <location>
        <begin position="599"/>
        <end position="628"/>
    </location>
</feature>
<feature type="transmembrane region" description="Helical" evidence="14">
    <location>
        <begin position="794"/>
        <end position="817"/>
    </location>
</feature>
<evidence type="ECO:0000256" key="10">
    <source>
        <dbReference type="ARBA" id="ARBA00023170"/>
    </source>
</evidence>
<keyword evidence="8 14" id="KW-0472">Membrane</keyword>
<evidence type="ECO:0000256" key="1">
    <source>
        <dbReference type="ARBA" id="ARBA00004651"/>
    </source>
</evidence>
<evidence type="ECO:0000256" key="5">
    <source>
        <dbReference type="ARBA" id="ARBA00022729"/>
    </source>
</evidence>
<evidence type="ECO:0000256" key="7">
    <source>
        <dbReference type="ARBA" id="ARBA00023040"/>
    </source>
</evidence>
<dbReference type="Pfam" id="PF07562">
    <property type="entry name" value="NCD3G"/>
    <property type="match status" value="1"/>
</dbReference>
<dbReference type="PRINTS" id="PR00593">
    <property type="entry name" value="MTABOTROPICR"/>
</dbReference>
<proteinExistence type="inferred from homology"/>
<dbReference type="SUPFAM" id="SSF53822">
    <property type="entry name" value="Periplasmic binding protein-like I"/>
    <property type="match status" value="1"/>
</dbReference>
<dbReference type="FunFam" id="3.40.50.2300:FF:000009">
    <property type="entry name" value="Glutamate receptor, metabotropic 4"/>
    <property type="match status" value="1"/>
</dbReference>
<dbReference type="Pfam" id="PF00003">
    <property type="entry name" value="7tm_3"/>
    <property type="match status" value="1"/>
</dbReference>
<dbReference type="OMA" id="CNIQDMS"/>
<evidence type="ECO:0000256" key="13">
    <source>
        <dbReference type="SAM" id="MobiDB-lite"/>
    </source>
</evidence>
<keyword evidence="5 15" id="KW-0732">Signal</keyword>
<accession>A0A7M7MZB4</accession>
<dbReference type="FunCoup" id="A0A7M7MZB4">
    <property type="interactions" value="901"/>
</dbReference>
<dbReference type="InterPro" id="IPR050726">
    <property type="entry name" value="mGluR"/>
</dbReference>
<keyword evidence="7" id="KW-0297">G-protein coupled receptor</keyword>
<feature type="signal peptide" evidence="15">
    <location>
        <begin position="1"/>
        <end position="37"/>
    </location>
</feature>
<dbReference type="Pfam" id="PF01094">
    <property type="entry name" value="ANF_receptor"/>
    <property type="match status" value="1"/>
</dbReference>
<evidence type="ECO:0000256" key="3">
    <source>
        <dbReference type="ARBA" id="ARBA00022475"/>
    </source>
</evidence>
<dbReference type="InParanoid" id="A0A7M7MZB4"/>
<dbReference type="AlphaFoldDB" id="A0A7M7MZB4"/>
<name>A0A7M7MZB4_STRPU</name>
<dbReference type="InterPro" id="IPR001828">
    <property type="entry name" value="ANF_lig-bd_rcpt"/>
</dbReference>
<dbReference type="InterPro" id="IPR011500">
    <property type="entry name" value="GPCR_3_9-Cys_dom"/>
</dbReference>
<feature type="region of interest" description="Disordered" evidence="13">
    <location>
        <begin position="882"/>
        <end position="924"/>
    </location>
</feature>
<dbReference type="PANTHER" id="PTHR24060">
    <property type="entry name" value="METABOTROPIC GLUTAMATE RECEPTOR"/>
    <property type="match status" value="1"/>
</dbReference>
<comment type="similarity">
    <text evidence="2">Belongs to the G-protein coupled receptor 3 family.</text>
</comment>
<dbReference type="Proteomes" id="UP000007110">
    <property type="component" value="Unassembled WGS sequence"/>
</dbReference>
<evidence type="ECO:0000256" key="8">
    <source>
        <dbReference type="ARBA" id="ARBA00023136"/>
    </source>
</evidence>
<evidence type="ECO:0000256" key="11">
    <source>
        <dbReference type="ARBA" id="ARBA00023180"/>
    </source>
</evidence>
<evidence type="ECO:0000256" key="6">
    <source>
        <dbReference type="ARBA" id="ARBA00022989"/>
    </source>
</evidence>
<dbReference type="InterPro" id="IPR000337">
    <property type="entry name" value="GPCR_3"/>
</dbReference>
<feature type="transmembrane region" description="Helical" evidence="14">
    <location>
        <begin position="829"/>
        <end position="853"/>
    </location>
</feature>
<feature type="transmembrane region" description="Helical" evidence="14">
    <location>
        <begin position="640"/>
        <end position="660"/>
    </location>
</feature>
<dbReference type="GO" id="GO:0005886">
    <property type="term" value="C:plasma membrane"/>
    <property type="evidence" value="ECO:0000318"/>
    <property type="project" value="GO_Central"/>
</dbReference>
<dbReference type="PROSITE" id="PS50259">
    <property type="entry name" value="G_PROTEIN_RECEP_F3_4"/>
    <property type="match status" value="1"/>
</dbReference>
<reference evidence="18" key="1">
    <citation type="submission" date="2015-02" db="EMBL/GenBank/DDBJ databases">
        <title>Genome sequencing for Strongylocentrotus purpuratus.</title>
        <authorList>
            <person name="Murali S."/>
            <person name="Liu Y."/>
            <person name="Vee V."/>
            <person name="English A."/>
            <person name="Wang M."/>
            <person name="Skinner E."/>
            <person name="Han Y."/>
            <person name="Muzny D.M."/>
            <person name="Worley K.C."/>
            <person name="Gibbs R.A."/>
        </authorList>
    </citation>
    <scope>NUCLEOTIDE SEQUENCE</scope>
</reference>
<feature type="transmembrane region" description="Helical" evidence="14">
    <location>
        <begin position="709"/>
        <end position="729"/>
    </location>
</feature>
<evidence type="ECO:0000256" key="14">
    <source>
        <dbReference type="SAM" id="Phobius"/>
    </source>
</evidence>
<dbReference type="PROSITE" id="PS00979">
    <property type="entry name" value="G_PROTEIN_RECEP_F3_1"/>
    <property type="match status" value="1"/>
</dbReference>
<keyword evidence="4 14" id="KW-0812">Transmembrane</keyword>
<dbReference type="InterPro" id="IPR038550">
    <property type="entry name" value="GPCR_3_9-Cys_sf"/>
</dbReference>
<reference evidence="17" key="2">
    <citation type="submission" date="2021-01" db="UniProtKB">
        <authorList>
            <consortium name="EnsemblMetazoa"/>
        </authorList>
    </citation>
    <scope>IDENTIFICATION</scope>
</reference>
<keyword evidence="9" id="KW-1015">Disulfide bond</keyword>
<dbReference type="GO" id="GO:0007216">
    <property type="term" value="P:G protein-coupled glutamate receptor signaling pathway"/>
    <property type="evidence" value="ECO:0000318"/>
    <property type="project" value="GO_Central"/>
</dbReference>
<organism evidence="17 18">
    <name type="scientific">Strongylocentrotus purpuratus</name>
    <name type="common">Purple sea urchin</name>
    <dbReference type="NCBI Taxonomy" id="7668"/>
    <lineage>
        <taxon>Eukaryota</taxon>
        <taxon>Metazoa</taxon>
        <taxon>Echinodermata</taxon>
        <taxon>Eleutherozoa</taxon>
        <taxon>Echinozoa</taxon>
        <taxon>Echinoidea</taxon>
        <taxon>Euechinoidea</taxon>
        <taxon>Echinacea</taxon>
        <taxon>Camarodonta</taxon>
        <taxon>Echinidea</taxon>
        <taxon>Strongylocentrotidae</taxon>
        <taxon>Strongylocentrotus</taxon>
    </lineage>
</organism>
<dbReference type="PRINTS" id="PR00248">
    <property type="entry name" value="GPCRMGR"/>
</dbReference>
<dbReference type="Gene3D" id="3.40.50.2300">
    <property type="match status" value="2"/>
</dbReference>
<dbReference type="OrthoDB" id="425344at2759"/>
<evidence type="ECO:0000313" key="17">
    <source>
        <dbReference type="EnsemblMetazoa" id="XP_030828737"/>
    </source>
</evidence>
<dbReference type="KEGG" id="spu:579746"/>
<evidence type="ECO:0000256" key="9">
    <source>
        <dbReference type="ARBA" id="ARBA00023157"/>
    </source>
</evidence>
<dbReference type="InterPro" id="IPR028082">
    <property type="entry name" value="Peripla_BP_I"/>
</dbReference>
<dbReference type="GeneID" id="579746"/>
<keyword evidence="3" id="KW-1003">Cell membrane</keyword>
<feature type="transmembrane region" description="Helical" evidence="14">
    <location>
        <begin position="761"/>
        <end position="782"/>
    </location>
</feature>
<keyword evidence="6 14" id="KW-1133">Transmembrane helix</keyword>
<evidence type="ECO:0000256" key="4">
    <source>
        <dbReference type="ARBA" id="ARBA00022692"/>
    </source>
</evidence>
<dbReference type="CDD" id="cd15934">
    <property type="entry name" value="7tmC_mGluRs_group2_3"/>
    <property type="match status" value="1"/>
</dbReference>
<dbReference type="Gene3D" id="2.10.50.30">
    <property type="entry name" value="GPCR, family 3, nine cysteines domain"/>
    <property type="match status" value="1"/>
</dbReference>
<evidence type="ECO:0000259" key="16">
    <source>
        <dbReference type="PROSITE" id="PS50259"/>
    </source>
</evidence>
<keyword evidence="12" id="KW-0807">Transducer</keyword>
<dbReference type="PROSITE" id="PS00980">
    <property type="entry name" value="G_PROTEIN_RECEP_F3_2"/>
    <property type="match status" value="1"/>
</dbReference>
<comment type="subcellular location">
    <subcellularLocation>
        <location evidence="1">Cell membrane</location>
        <topology evidence="1">Multi-pass membrane protein</topology>
    </subcellularLocation>
</comment>
<keyword evidence="10" id="KW-0675">Receptor</keyword>
<protein>
    <recommendedName>
        <fullName evidence="16">G-protein coupled receptors family 3 profile domain-containing protein</fullName>
    </recommendedName>
</protein>
<keyword evidence="11" id="KW-0325">Glycoprotein</keyword>
<dbReference type="EnsemblMetazoa" id="XM_030972877">
    <property type="protein sequence ID" value="XP_030828737"/>
    <property type="gene ID" value="LOC579746"/>
</dbReference>
<feature type="transmembrane region" description="Helical" evidence="14">
    <location>
        <begin position="672"/>
        <end position="688"/>
    </location>
</feature>
<keyword evidence="18" id="KW-1185">Reference proteome</keyword>
<evidence type="ECO:0000256" key="2">
    <source>
        <dbReference type="ARBA" id="ARBA00007242"/>
    </source>
</evidence>
<dbReference type="InterPro" id="IPR017978">
    <property type="entry name" value="GPCR_3_C"/>
</dbReference>
<dbReference type="GO" id="GO:0001641">
    <property type="term" value="F:group II metabotropic glutamate receptor activity"/>
    <property type="evidence" value="ECO:0000318"/>
    <property type="project" value="GO_Central"/>
</dbReference>
<evidence type="ECO:0000256" key="15">
    <source>
        <dbReference type="SAM" id="SignalP"/>
    </source>
</evidence>
<sequence>MGPITFKRSPAFSGTKMISSAHTMLLILTLLLCLATCAKLGSSVKSGITAKVIGDLMIGGLFPIHEKGSQNVGSLDDERCGLINEDRGIQRVEAMLFAIDKINNDSTILPGIRLGASLRDTCSIDTFALEQSLEFVRVSLTTSNPADCLNKSTIVASTSAGSVAGVIGGSYSTVSMQVANLLRLFEIPQISYASTSARLSDKSRFEFFARTVPPDTLQAKAIADILSHFNWTYVSTVWSSGEYGESGMDQFEKERLHRNICIAASEKIPYSPDAMTYDIIISRLIKKKAAKVVVLFTRDVDARDLLEAALRVNASKKFIWVASDGWGVQDTPVNGRETVAEGAITIELQTKKIKGFDQYFRGINPRTNTRNPWFKDFWEQKFQCLLEPGDSVNTSTPCAENVLDEANHAQEKKTQFVVDAVFAMAHALHTMQTDMCPHTEELCDNMLPIDGRKLFKEYILNTTFVDLADTEVSFDSQGDGLGRYDVMNYRPIEGTDDYRYVKVGEWANILSMNLSAVHFHPELGDYNSHNVPYSQCSMPCGPGQVKLIQDDQICCWMCIKCQPWEYLQNEYTCRPCDIGYWPTPDLTTCYKLAKQHMDWVSVYTIVPMCFSLAGIIVTCGVIIIFFQYQDTPLVKASSRELSFLLLGGILMCYSMTIPIVTKPSVIVCSIQRLGLGLSFSICYAAMLTKTSRIARIFDSASRSAQRPKYISPCSQLVICLGLISVQIFGELVWLAVDPPSTVTRFAEDRSEAILKCGITEISLVLSLVYDMFLIAMCTVYAFKTRKIPENFNEAKFISFTMYTTCIVWFAFVPVYFVTKDDFRLQTTTLCVSVSICASVALACLFAPKVYIIVFQPHKNVRRLSSHSSRRSQYDGTRFRDEVNNHNLYNSGSVQRPRPHGIKLTPHATHYDSQDTDGETSQAYL</sequence>
<dbReference type="InterPro" id="IPR017979">
    <property type="entry name" value="GPCR_3_CS"/>
</dbReference>
<feature type="compositionally biased region" description="Polar residues" evidence="13">
    <location>
        <begin position="884"/>
        <end position="893"/>
    </location>
</feature>
<dbReference type="FunFam" id="2.10.50.30:FF:000001">
    <property type="entry name" value="metabotropic glutamate receptor 1"/>
    <property type="match status" value="1"/>
</dbReference>
<dbReference type="GO" id="GO:0051966">
    <property type="term" value="P:regulation of synaptic transmission, glutamatergic"/>
    <property type="evidence" value="ECO:0000318"/>
    <property type="project" value="GO_Central"/>
</dbReference>
<dbReference type="InterPro" id="IPR000162">
    <property type="entry name" value="GPCR_3_mtglu_rcpt"/>
</dbReference>
<evidence type="ECO:0000256" key="12">
    <source>
        <dbReference type="ARBA" id="ARBA00023224"/>
    </source>
</evidence>
<evidence type="ECO:0000313" key="18">
    <source>
        <dbReference type="Proteomes" id="UP000007110"/>
    </source>
</evidence>
<feature type="chain" id="PRO_5029713033" description="G-protein coupled receptors family 3 profile domain-containing protein" evidence="15">
    <location>
        <begin position="38"/>
        <end position="924"/>
    </location>
</feature>
<feature type="domain" description="G-protein coupled receptors family 3 profile" evidence="16">
    <location>
        <begin position="603"/>
        <end position="868"/>
    </location>
</feature>